<evidence type="ECO:0000256" key="1">
    <source>
        <dbReference type="ARBA" id="ARBA00008668"/>
    </source>
</evidence>
<protein>
    <recommendedName>
        <fullName evidence="3">Disease resistance protein At4g27190-like leucine-rich repeats domain-containing protein</fullName>
    </recommendedName>
</protein>
<reference evidence="4" key="1">
    <citation type="journal article" date="2022" name="Plant J.">
        <title>Strategies of tolerance reflected in two North American maple genomes.</title>
        <authorList>
            <person name="McEvoy S.L."/>
            <person name="Sezen U.U."/>
            <person name="Trouern-Trend A."/>
            <person name="McMahon S.M."/>
            <person name="Schaberg P.G."/>
            <person name="Yang J."/>
            <person name="Wegrzyn J.L."/>
            <person name="Swenson N.G."/>
        </authorList>
    </citation>
    <scope>NUCLEOTIDE SEQUENCE</scope>
    <source>
        <strain evidence="4">91603</strain>
    </source>
</reference>
<dbReference type="InterPro" id="IPR036514">
    <property type="entry name" value="SGNH_hydro_sf"/>
</dbReference>
<dbReference type="Gene3D" id="3.40.50.1110">
    <property type="entry name" value="SGNH hydrolase"/>
    <property type="match status" value="2"/>
</dbReference>
<dbReference type="GO" id="GO:0016788">
    <property type="term" value="F:hydrolase activity, acting on ester bonds"/>
    <property type="evidence" value="ECO:0007669"/>
    <property type="project" value="InterPro"/>
</dbReference>
<dbReference type="EMBL" id="JAJSOW010000104">
    <property type="protein sequence ID" value="KAI9169342.1"/>
    <property type="molecule type" value="Genomic_DNA"/>
</dbReference>
<dbReference type="SUPFAM" id="SSF52058">
    <property type="entry name" value="L domain-like"/>
    <property type="match status" value="1"/>
</dbReference>
<sequence length="660" mass="73988">MVHLLSGISSRMFLAEGFAQGFSKVEKLDIVAYDEPTSFLKSGNYSLLEFKTSMKLYFKIGFRLSSSDEEMLQQQELPGRCQYLILEDCQDPVKLEQALQSLSFLRGISIKCSKEIKFFPETGLPSQLRFIDIDKCDALQSLPMAWMHSSNTNLEELSVRFCDSLTCIDRVQLPTNLKQLVIGYCSNLLSVLDEEEVSGSCNNTSCLEHLIIYSCPSLTSLWSKSNELPNSLRYLSIRKCSKLESIAECFHDNTKLEELYIVDCMEVLFKVDVEVIYWIVRVPSQREGTTEYALKNCALCVHINDGCEIGVPSGRYSDGRLIIDFIADKLGLPYLNAYLDALLPNFRHGAGFAAAGATIQPVDAKIFGAGFNPLSLDIQLLHKSKQIKSTLPRPEDFSKALYTLDCGQNDLHFGLTSMSEEQTKASIPNIINHFATAVENLYQGGARMFWIHNTGPIGCLPFFVINYPPQPGNADQTGCIKSYNEVAQEFNKQLKDRVSQLRTQFHEAVLIYVDIYSAKYTLISEAKKHGFIDPLGYCCKHPGNNQARCWNTIIVNGTEVNAVSCEDPSKYINWDGFVNPLGYCCKHPGNNQARCWNTIIVNGTEVNAVSFEDASKYINWGGIHYTEAANRWIANHIADGSFSDPPIPLTKACQKPVFSR</sequence>
<dbReference type="SUPFAM" id="SSF52266">
    <property type="entry name" value="SGNH hydrolase"/>
    <property type="match status" value="1"/>
</dbReference>
<comment type="caution">
    <text evidence="4">The sequence shown here is derived from an EMBL/GenBank/DDBJ whole genome shotgun (WGS) entry which is preliminary data.</text>
</comment>
<accession>A0AAD5IM18</accession>
<dbReference type="Pfam" id="PF23247">
    <property type="entry name" value="LRR_RPS2"/>
    <property type="match status" value="1"/>
</dbReference>
<proteinExistence type="inferred from homology"/>
<reference evidence="4" key="2">
    <citation type="submission" date="2023-02" db="EMBL/GenBank/DDBJ databases">
        <authorList>
            <person name="Swenson N.G."/>
            <person name="Wegrzyn J.L."/>
            <person name="Mcevoy S.L."/>
        </authorList>
    </citation>
    <scope>NUCLEOTIDE SEQUENCE</scope>
    <source>
        <strain evidence="4">91603</strain>
        <tissue evidence="4">Leaf</tissue>
    </source>
</reference>
<evidence type="ECO:0000313" key="4">
    <source>
        <dbReference type="EMBL" id="KAI9169342.1"/>
    </source>
</evidence>
<keyword evidence="5" id="KW-1185">Reference proteome</keyword>
<name>A0AAD5IM18_ACENE</name>
<gene>
    <name evidence="4" type="ORF">LWI28_010899</name>
</gene>
<dbReference type="AlphaFoldDB" id="A0AAD5IM18"/>
<dbReference type="PANTHER" id="PTHR22835">
    <property type="entry name" value="ZINC FINGER FYVE DOMAIN CONTAINING PROTEIN"/>
    <property type="match status" value="1"/>
</dbReference>
<comment type="similarity">
    <text evidence="1">Belongs to the 'GDSL' lipolytic enzyme family.</text>
</comment>
<dbReference type="Pfam" id="PF00657">
    <property type="entry name" value="Lipase_GDSL"/>
    <property type="match status" value="1"/>
</dbReference>
<dbReference type="Gene3D" id="3.80.10.10">
    <property type="entry name" value="Ribonuclease Inhibitor"/>
    <property type="match status" value="1"/>
</dbReference>
<evidence type="ECO:0000313" key="5">
    <source>
        <dbReference type="Proteomes" id="UP001064489"/>
    </source>
</evidence>
<dbReference type="Proteomes" id="UP001064489">
    <property type="component" value="Chromosome 7"/>
</dbReference>
<keyword evidence="2" id="KW-0325">Glycoprotein</keyword>
<evidence type="ECO:0000259" key="3">
    <source>
        <dbReference type="Pfam" id="PF23247"/>
    </source>
</evidence>
<dbReference type="InterPro" id="IPR057135">
    <property type="entry name" value="At4g27190-like_LRR"/>
</dbReference>
<feature type="domain" description="Disease resistance protein At4g27190-like leucine-rich repeats" evidence="3">
    <location>
        <begin position="126"/>
        <end position="264"/>
    </location>
</feature>
<dbReference type="InterPro" id="IPR032675">
    <property type="entry name" value="LRR_dom_sf"/>
</dbReference>
<dbReference type="PANTHER" id="PTHR22835:SF514">
    <property type="entry name" value="GDSL-LIKE LIPASE_ACYLHYDROLASE SUPERFAMILY PROTEIN ISOFORM 1"/>
    <property type="match status" value="1"/>
</dbReference>
<organism evidence="4 5">
    <name type="scientific">Acer negundo</name>
    <name type="common">Box elder</name>
    <dbReference type="NCBI Taxonomy" id="4023"/>
    <lineage>
        <taxon>Eukaryota</taxon>
        <taxon>Viridiplantae</taxon>
        <taxon>Streptophyta</taxon>
        <taxon>Embryophyta</taxon>
        <taxon>Tracheophyta</taxon>
        <taxon>Spermatophyta</taxon>
        <taxon>Magnoliopsida</taxon>
        <taxon>eudicotyledons</taxon>
        <taxon>Gunneridae</taxon>
        <taxon>Pentapetalae</taxon>
        <taxon>rosids</taxon>
        <taxon>malvids</taxon>
        <taxon>Sapindales</taxon>
        <taxon>Sapindaceae</taxon>
        <taxon>Hippocastanoideae</taxon>
        <taxon>Acereae</taxon>
        <taxon>Acer</taxon>
    </lineage>
</organism>
<dbReference type="InterPro" id="IPR001087">
    <property type="entry name" value="GDSL"/>
</dbReference>
<evidence type="ECO:0000256" key="2">
    <source>
        <dbReference type="ARBA" id="ARBA00023180"/>
    </source>
</evidence>